<comment type="caution">
    <text evidence="1">The sequence shown here is derived from an EMBL/GenBank/DDBJ whole genome shotgun (WGS) entry which is preliminary data.</text>
</comment>
<gene>
    <name evidence="1" type="ORF">LCGC14_1874950</name>
</gene>
<dbReference type="AlphaFoldDB" id="A0A0F9J2M8"/>
<sequence length="30" mass="3479">MEIQKITATTIWWCAKIKDITTSSNSELEH</sequence>
<evidence type="ECO:0000313" key="1">
    <source>
        <dbReference type="EMBL" id="KKL93412.1"/>
    </source>
</evidence>
<reference evidence="1" key="1">
    <citation type="journal article" date="2015" name="Nature">
        <title>Complex archaea that bridge the gap between prokaryotes and eukaryotes.</title>
        <authorList>
            <person name="Spang A."/>
            <person name="Saw J.H."/>
            <person name="Jorgensen S.L."/>
            <person name="Zaremba-Niedzwiedzka K."/>
            <person name="Martijn J."/>
            <person name="Lind A.E."/>
            <person name="van Eijk R."/>
            <person name="Schleper C."/>
            <person name="Guy L."/>
            <person name="Ettema T.J."/>
        </authorList>
    </citation>
    <scope>NUCLEOTIDE SEQUENCE</scope>
</reference>
<accession>A0A0F9J2M8</accession>
<dbReference type="EMBL" id="LAZR01019196">
    <property type="protein sequence ID" value="KKL93412.1"/>
    <property type="molecule type" value="Genomic_DNA"/>
</dbReference>
<name>A0A0F9J2M8_9ZZZZ</name>
<protein>
    <submittedName>
        <fullName evidence="1">Uncharacterized protein</fullName>
    </submittedName>
</protein>
<organism evidence="1">
    <name type="scientific">marine sediment metagenome</name>
    <dbReference type="NCBI Taxonomy" id="412755"/>
    <lineage>
        <taxon>unclassified sequences</taxon>
        <taxon>metagenomes</taxon>
        <taxon>ecological metagenomes</taxon>
    </lineage>
</organism>
<proteinExistence type="predicted"/>